<dbReference type="OrthoDB" id="9807055at2"/>
<dbReference type="RefSeq" id="WP_108619827.1">
    <property type="nucleotide sequence ID" value="NZ_CP028901.1"/>
</dbReference>
<protein>
    <submittedName>
        <fullName evidence="1">Uncharacterized protein</fullName>
    </submittedName>
</protein>
<dbReference type="Gene3D" id="3.90.1720.10">
    <property type="entry name" value="endopeptidase domain like (from Nostoc punctiforme)"/>
    <property type="match status" value="1"/>
</dbReference>
<dbReference type="AlphaFoldDB" id="A0A2R4XF00"/>
<name>A0A2R4XF00_9BURK</name>
<keyword evidence="2" id="KW-1185">Reference proteome</keyword>
<organism evidence="1 2">
    <name type="scientific">Orrella marina</name>
    <dbReference type="NCBI Taxonomy" id="2163011"/>
    <lineage>
        <taxon>Bacteria</taxon>
        <taxon>Pseudomonadati</taxon>
        <taxon>Pseudomonadota</taxon>
        <taxon>Betaproteobacteria</taxon>
        <taxon>Burkholderiales</taxon>
        <taxon>Alcaligenaceae</taxon>
        <taxon>Orrella</taxon>
    </lineage>
</organism>
<evidence type="ECO:0000313" key="1">
    <source>
        <dbReference type="EMBL" id="AWB32386.1"/>
    </source>
</evidence>
<accession>A0A2R4XF00</accession>
<dbReference type="EMBL" id="CP028901">
    <property type="protein sequence ID" value="AWB32386.1"/>
    <property type="molecule type" value="Genomic_DNA"/>
</dbReference>
<sequence>MNHYLQTTYADDGRGPHAFNCWGLTRSARHTLFGKPLLPSYDDIDPDDKPALTDACKAVRGTGFHEVSLRPGAIATGWRGQCCVHIGLVVQSDGRLWVLETRRKVGPTLTGIPKFERRFTKVVYYDD</sequence>
<gene>
    <name evidence="1" type="ORF">DBV39_00180</name>
</gene>
<evidence type="ECO:0000313" key="2">
    <source>
        <dbReference type="Proteomes" id="UP000244571"/>
    </source>
</evidence>
<reference evidence="1 2" key="1">
    <citation type="submission" date="2018-04" db="EMBL/GenBank/DDBJ databases">
        <title>Bordetella sp. HZ20 isolated from seawater.</title>
        <authorList>
            <person name="Sun C."/>
        </authorList>
    </citation>
    <scope>NUCLEOTIDE SEQUENCE [LARGE SCALE GENOMIC DNA]</scope>
    <source>
        <strain evidence="1 2">HZ20</strain>
    </source>
</reference>
<proteinExistence type="predicted"/>
<dbReference type="Proteomes" id="UP000244571">
    <property type="component" value="Chromosome"/>
</dbReference>
<dbReference type="KEGG" id="boz:DBV39_00180"/>